<dbReference type="EC" id="3.6.1.23" evidence="8"/>
<dbReference type="NCBIfam" id="TIGR00576">
    <property type="entry name" value="dut"/>
    <property type="match status" value="1"/>
</dbReference>
<dbReference type="HAMAP" id="MF_00116">
    <property type="entry name" value="dUTPase_bact"/>
    <property type="match status" value="1"/>
</dbReference>
<evidence type="ECO:0000256" key="4">
    <source>
        <dbReference type="ARBA" id="ARBA00022801"/>
    </source>
</evidence>
<dbReference type="UniPathway" id="UPA00610">
    <property type="reaction ID" value="UER00666"/>
</dbReference>
<dbReference type="EMBL" id="LT629711">
    <property type="protein sequence ID" value="SDO86620.1"/>
    <property type="molecule type" value="Genomic_DNA"/>
</dbReference>
<dbReference type="InterPro" id="IPR008181">
    <property type="entry name" value="dUTPase"/>
</dbReference>
<feature type="region of interest" description="Disordered" evidence="9">
    <location>
        <begin position="1"/>
        <end position="36"/>
    </location>
</feature>
<evidence type="ECO:0000256" key="9">
    <source>
        <dbReference type="SAM" id="MobiDB-lite"/>
    </source>
</evidence>
<keyword evidence="4 8" id="KW-0378">Hydrolase</keyword>
<feature type="binding site" evidence="8">
    <location>
        <begin position="114"/>
        <end position="116"/>
    </location>
    <ligand>
        <name>substrate</name>
    </ligand>
</feature>
<comment type="pathway">
    <text evidence="8">Pyrimidine metabolism; dUMP biosynthesis; dUMP from dCTP (dUTP route): step 2/2.</text>
</comment>
<dbReference type="PANTHER" id="PTHR11241:SF0">
    <property type="entry name" value="DEOXYURIDINE 5'-TRIPHOSPHATE NUCLEOTIDOHYDROLASE"/>
    <property type="match status" value="1"/>
</dbReference>
<evidence type="ECO:0000256" key="1">
    <source>
        <dbReference type="ARBA" id="ARBA00001946"/>
    </source>
</evidence>
<feature type="region of interest" description="Disordered" evidence="9">
    <location>
        <begin position="163"/>
        <end position="188"/>
    </location>
</feature>
<dbReference type="AlphaFoldDB" id="A0A1H0N2K9"/>
<evidence type="ECO:0000313" key="11">
    <source>
        <dbReference type="EMBL" id="SDO86620.1"/>
    </source>
</evidence>
<dbReference type="CDD" id="cd07557">
    <property type="entry name" value="trimeric_dUTPase"/>
    <property type="match status" value="1"/>
</dbReference>
<dbReference type="FunFam" id="2.70.40.10:FF:000008">
    <property type="entry name" value="Deoxyuridine 5'-triphosphate nucleotidohydrolase"/>
    <property type="match status" value="1"/>
</dbReference>
<evidence type="ECO:0000259" key="10">
    <source>
        <dbReference type="Pfam" id="PF00692"/>
    </source>
</evidence>
<dbReference type="GO" id="GO:0004170">
    <property type="term" value="F:dUTP diphosphatase activity"/>
    <property type="evidence" value="ECO:0007669"/>
    <property type="project" value="UniProtKB-UniRule"/>
</dbReference>
<comment type="function">
    <text evidence="8">This enzyme is involved in nucleotide metabolism: it produces dUMP, the immediate precursor of thymidine nucleotides and it decreases the intracellular concentration of dUTP so that uracil cannot be incorporated into DNA.</text>
</comment>
<name>A0A1H0N2K9_9MICO</name>
<comment type="cofactor">
    <cofactor evidence="1 8">
        <name>Mg(2+)</name>
        <dbReference type="ChEBI" id="CHEBI:18420"/>
    </cofactor>
</comment>
<dbReference type="GO" id="GO:0006226">
    <property type="term" value="P:dUMP biosynthetic process"/>
    <property type="evidence" value="ECO:0007669"/>
    <property type="project" value="UniProtKB-UniRule"/>
</dbReference>
<dbReference type="GO" id="GO:0046081">
    <property type="term" value="P:dUTP catabolic process"/>
    <property type="evidence" value="ECO:0007669"/>
    <property type="project" value="InterPro"/>
</dbReference>
<evidence type="ECO:0000256" key="7">
    <source>
        <dbReference type="ARBA" id="ARBA00047686"/>
    </source>
</evidence>
<protein>
    <recommendedName>
        <fullName evidence="8">Deoxyuridine 5'-triphosphate nucleotidohydrolase</fullName>
        <shortName evidence="8">dUTPase</shortName>
        <ecNumber evidence="8">3.6.1.23</ecNumber>
    </recommendedName>
    <alternativeName>
        <fullName evidence="8">dUTP pyrophosphatase</fullName>
    </alternativeName>
</protein>
<dbReference type="InterPro" id="IPR033704">
    <property type="entry name" value="dUTPase_trimeric"/>
</dbReference>
<keyword evidence="5 8" id="KW-0460">Magnesium</keyword>
<feature type="domain" description="dUTPase-like" evidence="10">
    <location>
        <begin position="48"/>
        <end position="177"/>
    </location>
</feature>
<evidence type="ECO:0000313" key="12">
    <source>
        <dbReference type="Proteomes" id="UP000199077"/>
    </source>
</evidence>
<dbReference type="NCBIfam" id="NF001862">
    <property type="entry name" value="PRK00601.1"/>
    <property type="match status" value="1"/>
</dbReference>
<comment type="caution">
    <text evidence="8">Lacks conserved residue(s) required for the propagation of feature annotation.</text>
</comment>
<proteinExistence type="inferred from homology"/>
<evidence type="ECO:0000256" key="5">
    <source>
        <dbReference type="ARBA" id="ARBA00022842"/>
    </source>
</evidence>
<dbReference type="SUPFAM" id="SSF51283">
    <property type="entry name" value="dUTPase-like"/>
    <property type="match status" value="1"/>
</dbReference>
<gene>
    <name evidence="8" type="primary">dut</name>
    <name evidence="11" type="ORF">SAMN04489867_0791</name>
</gene>
<dbReference type="Gene3D" id="2.70.40.10">
    <property type="match status" value="1"/>
</dbReference>
<comment type="similarity">
    <text evidence="2 8">Belongs to the dUTPase family.</text>
</comment>
<evidence type="ECO:0000256" key="8">
    <source>
        <dbReference type="HAMAP-Rule" id="MF_00116"/>
    </source>
</evidence>
<comment type="catalytic activity">
    <reaction evidence="7 8">
        <text>dUTP + H2O = dUMP + diphosphate + H(+)</text>
        <dbReference type="Rhea" id="RHEA:10248"/>
        <dbReference type="ChEBI" id="CHEBI:15377"/>
        <dbReference type="ChEBI" id="CHEBI:15378"/>
        <dbReference type="ChEBI" id="CHEBI:33019"/>
        <dbReference type="ChEBI" id="CHEBI:61555"/>
        <dbReference type="ChEBI" id="CHEBI:246422"/>
        <dbReference type="EC" id="3.6.1.23"/>
    </reaction>
</comment>
<keyword evidence="3 8" id="KW-0479">Metal-binding</keyword>
<evidence type="ECO:0000256" key="6">
    <source>
        <dbReference type="ARBA" id="ARBA00023080"/>
    </source>
</evidence>
<dbReference type="GO" id="GO:0000287">
    <property type="term" value="F:magnesium ion binding"/>
    <property type="evidence" value="ECO:0007669"/>
    <property type="project" value="UniProtKB-UniRule"/>
</dbReference>
<dbReference type="PANTHER" id="PTHR11241">
    <property type="entry name" value="DEOXYURIDINE 5'-TRIPHOSPHATE NUCLEOTIDOHYDROLASE"/>
    <property type="match status" value="1"/>
</dbReference>
<reference evidence="12" key="1">
    <citation type="submission" date="2016-10" db="EMBL/GenBank/DDBJ databases">
        <authorList>
            <person name="Varghese N."/>
            <person name="Submissions S."/>
        </authorList>
    </citation>
    <scope>NUCLEOTIDE SEQUENCE [LARGE SCALE GENOMIC DNA]</scope>
    <source>
        <strain evidence="12">DSM 22329</strain>
    </source>
</reference>
<dbReference type="InterPro" id="IPR036157">
    <property type="entry name" value="dUTPase-like_sf"/>
</dbReference>
<sequence length="188" mass="19559">MSDNRTDDTVRHAPPSDAGIGSVHVTGPSRVPSPALPVGVRRLDPGLPLPSYAHPGDAGADLHAAADVTIQPGERTLVPTGLALAIPDGWVGLVHPRSGLAARHGITIVNAPGTVDAGYRGEILVNLVNLDPRDPFTVRRGDRIAQLLVQQVARVDFHEVDSLEATPRGDTGHGASGGFGDHTPTTKD</sequence>
<dbReference type="STRING" id="443156.SAMN04489867_0791"/>
<keyword evidence="12" id="KW-1185">Reference proteome</keyword>
<feature type="binding site" evidence="8">
    <location>
        <begin position="97"/>
        <end position="99"/>
    </location>
    <ligand>
        <name>substrate</name>
    </ligand>
</feature>
<dbReference type="InterPro" id="IPR029054">
    <property type="entry name" value="dUTPase-like"/>
</dbReference>
<feature type="compositionally biased region" description="Basic and acidic residues" evidence="9">
    <location>
        <begin position="1"/>
        <end position="11"/>
    </location>
</feature>
<evidence type="ECO:0000256" key="2">
    <source>
        <dbReference type="ARBA" id="ARBA00006581"/>
    </source>
</evidence>
<accession>A0A1H0N2K9</accession>
<keyword evidence="6 8" id="KW-0546">Nucleotide metabolism</keyword>
<dbReference type="Pfam" id="PF00692">
    <property type="entry name" value="dUTPase"/>
    <property type="match status" value="1"/>
</dbReference>
<feature type="binding site" evidence="8">
    <location>
        <position position="110"/>
    </location>
    <ligand>
        <name>substrate</name>
    </ligand>
</feature>
<dbReference type="Proteomes" id="UP000199077">
    <property type="component" value="Chromosome I"/>
</dbReference>
<evidence type="ECO:0000256" key="3">
    <source>
        <dbReference type="ARBA" id="ARBA00022723"/>
    </source>
</evidence>
<organism evidence="11 12">
    <name type="scientific">Pedococcus dokdonensis</name>
    <dbReference type="NCBI Taxonomy" id="443156"/>
    <lineage>
        <taxon>Bacteria</taxon>
        <taxon>Bacillati</taxon>
        <taxon>Actinomycetota</taxon>
        <taxon>Actinomycetes</taxon>
        <taxon>Micrococcales</taxon>
        <taxon>Intrasporangiaceae</taxon>
        <taxon>Pedococcus</taxon>
    </lineage>
</organism>